<feature type="signal peptide" evidence="1">
    <location>
        <begin position="1"/>
        <end position="18"/>
    </location>
</feature>
<feature type="chain" id="PRO_5025343547" description="Ubiquitin 3 binding protein But2 C-terminal domain-containing protein" evidence="1">
    <location>
        <begin position="19"/>
        <end position="199"/>
    </location>
</feature>
<evidence type="ECO:0000313" key="2">
    <source>
        <dbReference type="EMBL" id="KAF2665192.1"/>
    </source>
</evidence>
<gene>
    <name evidence="2" type="ORF">BT63DRAFT_429125</name>
</gene>
<reference evidence="2" key="1">
    <citation type="journal article" date="2020" name="Stud. Mycol.">
        <title>101 Dothideomycetes genomes: a test case for predicting lifestyles and emergence of pathogens.</title>
        <authorList>
            <person name="Haridas S."/>
            <person name="Albert R."/>
            <person name="Binder M."/>
            <person name="Bloem J."/>
            <person name="Labutti K."/>
            <person name="Salamov A."/>
            <person name="Andreopoulos B."/>
            <person name="Baker S."/>
            <person name="Barry K."/>
            <person name="Bills G."/>
            <person name="Bluhm B."/>
            <person name="Cannon C."/>
            <person name="Castanera R."/>
            <person name="Culley D."/>
            <person name="Daum C."/>
            <person name="Ezra D."/>
            <person name="Gonzalez J."/>
            <person name="Henrissat B."/>
            <person name="Kuo A."/>
            <person name="Liang C."/>
            <person name="Lipzen A."/>
            <person name="Lutzoni F."/>
            <person name="Magnuson J."/>
            <person name="Mondo S."/>
            <person name="Nolan M."/>
            <person name="Ohm R."/>
            <person name="Pangilinan J."/>
            <person name="Park H.-J."/>
            <person name="Ramirez L."/>
            <person name="Alfaro M."/>
            <person name="Sun H."/>
            <person name="Tritt A."/>
            <person name="Yoshinaga Y."/>
            <person name="Zwiers L.-H."/>
            <person name="Turgeon B."/>
            <person name="Goodwin S."/>
            <person name="Spatafora J."/>
            <person name="Crous P."/>
            <person name="Grigoriev I."/>
        </authorList>
    </citation>
    <scope>NUCLEOTIDE SEQUENCE</scope>
    <source>
        <strain evidence="2">CBS 115976</strain>
    </source>
</reference>
<accession>A0A6A6TZC8</accession>
<keyword evidence="1" id="KW-0732">Signal</keyword>
<dbReference type="AlphaFoldDB" id="A0A6A6TZC8"/>
<evidence type="ECO:0008006" key="4">
    <source>
        <dbReference type="Google" id="ProtNLM"/>
    </source>
</evidence>
<proteinExistence type="predicted"/>
<name>A0A6A6TZC8_9PEZI</name>
<dbReference type="EMBL" id="MU004241">
    <property type="protein sequence ID" value="KAF2665192.1"/>
    <property type="molecule type" value="Genomic_DNA"/>
</dbReference>
<evidence type="ECO:0000256" key="1">
    <source>
        <dbReference type="SAM" id="SignalP"/>
    </source>
</evidence>
<evidence type="ECO:0000313" key="3">
    <source>
        <dbReference type="Proteomes" id="UP000799302"/>
    </source>
</evidence>
<dbReference type="Proteomes" id="UP000799302">
    <property type="component" value="Unassembled WGS sequence"/>
</dbReference>
<dbReference type="OrthoDB" id="5356630at2759"/>
<protein>
    <recommendedName>
        <fullName evidence="4">Ubiquitin 3 binding protein But2 C-terminal domain-containing protein</fullName>
    </recommendedName>
</protein>
<organism evidence="2 3">
    <name type="scientific">Microthyrium microscopicum</name>
    <dbReference type="NCBI Taxonomy" id="703497"/>
    <lineage>
        <taxon>Eukaryota</taxon>
        <taxon>Fungi</taxon>
        <taxon>Dikarya</taxon>
        <taxon>Ascomycota</taxon>
        <taxon>Pezizomycotina</taxon>
        <taxon>Dothideomycetes</taxon>
        <taxon>Dothideomycetes incertae sedis</taxon>
        <taxon>Microthyriales</taxon>
        <taxon>Microthyriaceae</taxon>
        <taxon>Microthyrium</taxon>
    </lineage>
</organism>
<keyword evidence="3" id="KW-1185">Reference proteome</keyword>
<sequence length="199" mass="21637">MKFTKSTTLLSTINLATAAPSPIPQIPSSGFIILPTAPSQYDISTGAIHYAIDTGKLTNTTTLLTFAYPAASAGQTCTFHLYLSASSVQTRSKNLDIFSSLQPATKSTTSWGPGNQRNVQLARVVVSRLGDVSYLTGCTQVGKASACPLGTVRYEVVGWGMLWMLSGFRRRVLVVISVTHRSRQEGRWVMGSWWRMRSG</sequence>